<sequence>MPSEGSHSVSLEFQCSHASPPHDILHKHRIDKEVRHKASFELIDDLTPIFPSERAIDELDRWFLTWRIEVNPNKSAAT</sequence>
<evidence type="ECO:0000313" key="2">
    <source>
        <dbReference type="Proteomes" id="UP000299102"/>
    </source>
</evidence>
<dbReference type="Proteomes" id="UP000299102">
    <property type="component" value="Unassembled WGS sequence"/>
</dbReference>
<comment type="caution">
    <text evidence="1">The sequence shown here is derived from an EMBL/GenBank/DDBJ whole genome shotgun (WGS) entry which is preliminary data.</text>
</comment>
<protein>
    <submittedName>
        <fullName evidence="1">Uncharacterized protein</fullName>
    </submittedName>
</protein>
<dbReference type="OrthoDB" id="10065625at2759"/>
<organism evidence="1 2">
    <name type="scientific">Eumeta variegata</name>
    <name type="common">Bagworm moth</name>
    <name type="synonym">Eumeta japonica</name>
    <dbReference type="NCBI Taxonomy" id="151549"/>
    <lineage>
        <taxon>Eukaryota</taxon>
        <taxon>Metazoa</taxon>
        <taxon>Ecdysozoa</taxon>
        <taxon>Arthropoda</taxon>
        <taxon>Hexapoda</taxon>
        <taxon>Insecta</taxon>
        <taxon>Pterygota</taxon>
        <taxon>Neoptera</taxon>
        <taxon>Endopterygota</taxon>
        <taxon>Lepidoptera</taxon>
        <taxon>Glossata</taxon>
        <taxon>Ditrysia</taxon>
        <taxon>Tineoidea</taxon>
        <taxon>Psychidae</taxon>
        <taxon>Oiketicinae</taxon>
        <taxon>Eumeta</taxon>
    </lineage>
</organism>
<gene>
    <name evidence="1" type="ORF">EVAR_75205_1</name>
</gene>
<keyword evidence="2" id="KW-1185">Reference proteome</keyword>
<dbReference type="AlphaFoldDB" id="A0A4C1U0Q5"/>
<accession>A0A4C1U0Q5</accession>
<reference evidence="1 2" key="1">
    <citation type="journal article" date="2019" name="Commun. Biol.">
        <title>The bagworm genome reveals a unique fibroin gene that provides high tensile strength.</title>
        <authorList>
            <person name="Kono N."/>
            <person name="Nakamura H."/>
            <person name="Ohtoshi R."/>
            <person name="Tomita M."/>
            <person name="Numata K."/>
            <person name="Arakawa K."/>
        </authorList>
    </citation>
    <scope>NUCLEOTIDE SEQUENCE [LARGE SCALE GENOMIC DNA]</scope>
</reference>
<dbReference type="EMBL" id="BGZK01000112">
    <property type="protein sequence ID" value="GBP19912.1"/>
    <property type="molecule type" value="Genomic_DNA"/>
</dbReference>
<name>A0A4C1U0Q5_EUMVA</name>
<evidence type="ECO:0000313" key="1">
    <source>
        <dbReference type="EMBL" id="GBP19912.1"/>
    </source>
</evidence>
<proteinExistence type="predicted"/>